<dbReference type="Proteomes" id="UP000198697">
    <property type="component" value="Unassembled WGS sequence"/>
</dbReference>
<sequence>MENNIGGESGQNYFDIVFKNIRVDFEIAMRAARFASGKYSGSEDSLKERYFAIQQLHGIIWKFKWELSILRHFFRHEVITSAIRWGNSVQNDFKPIMLPDANKSITFEDSFFTTPYYDMILSGYSSMYHKIEALVEMLKKHSKGESLGVLYSNNQFVDYEPILNEEDITFNDLAQIGSKSKTYHKRIHIIKEINNRSKHQAGYLKNSKDILLEYMPNIDTADKINPPIEQFYYDFWYTEQYLSSISSLISMAYSVAALDAEIRDTAEDTIPFPQQETKENYMNKLHNARSSTRDELHTLAAAFKAGEIFKRTA</sequence>
<name>A0A1I0DZ92_9BACT</name>
<proteinExistence type="predicted"/>
<reference evidence="2" key="1">
    <citation type="submission" date="2016-10" db="EMBL/GenBank/DDBJ databases">
        <authorList>
            <person name="Varghese N."/>
            <person name="Submissions S."/>
        </authorList>
    </citation>
    <scope>NUCLEOTIDE SEQUENCE [LARGE SCALE GENOMIC DNA]</scope>
    <source>
        <strain evidence="2">DSM 15310</strain>
    </source>
</reference>
<keyword evidence="2" id="KW-1185">Reference proteome</keyword>
<dbReference type="RefSeq" id="WP_143069738.1">
    <property type="nucleotide sequence ID" value="NZ_FOHS01000002.1"/>
</dbReference>
<gene>
    <name evidence="1" type="ORF">SAMN04487998_1602</name>
</gene>
<evidence type="ECO:0000313" key="1">
    <source>
        <dbReference type="EMBL" id="SET37192.1"/>
    </source>
</evidence>
<accession>A0A1I0DZ92</accession>
<protein>
    <submittedName>
        <fullName evidence="1">Uncharacterized protein</fullName>
    </submittedName>
</protein>
<organism evidence="1 2">
    <name type="scientific">Hymenobacter actinosclerus</name>
    <dbReference type="NCBI Taxonomy" id="82805"/>
    <lineage>
        <taxon>Bacteria</taxon>
        <taxon>Pseudomonadati</taxon>
        <taxon>Bacteroidota</taxon>
        <taxon>Cytophagia</taxon>
        <taxon>Cytophagales</taxon>
        <taxon>Hymenobacteraceae</taxon>
        <taxon>Hymenobacter</taxon>
    </lineage>
</organism>
<evidence type="ECO:0000313" key="2">
    <source>
        <dbReference type="Proteomes" id="UP000198697"/>
    </source>
</evidence>
<dbReference type="EMBL" id="FOHS01000002">
    <property type="protein sequence ID" value="SET37192.1"/>
    <property type="molecule type" value="Genomic_DNA"/>
</dbReference>
<dbReference type="STRING" id="82805.SAMN04487998_1602"/>
<dbReference type="AlphaFoldDB" id="A0A1I0DZ92"/>